<name>A0ACC1HVU5_9FUNG</name>
<reference evidence="1" key="1">
    <citation type="submission" date="2022-06" db="EMBL/GenBank/DDBJ databases">
        <title>Phylogenomic reconstructions and comparative analyses of Kickxellomycotina fungi.</title>
        <authorList>
            <person name="Reynolds N.K."/>
            <person name="Stajich J.E."/>
            <person name="Barry K."/>
            <person name="Grigoriev I.V."/>
            <person name="Crous P."/>
            <person name="Smith M.E."/>
        </authorList>
    </citation>
    <scope>NUCLEOTIDE SEQUENCE</scope>
    <source>
        <strain evidence="1">RSA 2271</strain>
    </source>
</reference>
<organism evidence="1 2">
    <name type="scientific">Spiromyces aspiralis</name>
    <dbReference type="NCBI Taxonomy" id="68401"/>
    <lineage>
        <taxon>Eukaryota</taxon>
        <taxon>Fungi</taxon>
        <taxon>Fungi incertae sedis</taxon>
        <taxon>Zoopagomycota</taxon>
        <taxon>Kickxellomycotina</taxon>
        <taxon>Kickxellomycetes</taxon>
        <taxon>Kickxellales</taxon>
        <taxon>Kickxellaceae</taxon>
        <taxon>Spiromyces</taxon>
    </lineage>
</organism>
<evidence type="ECO:0000313" key="2">
    <source>
        <dbReference type="Proteomes" id="UP001145114"/>
    </source>
</evidence>
<proteinExistence type="predicted"/>
<protein>
    <submittedName>
        <fullName evidence="1">Uncharacterized protein</fullName>
    </submittedName>
</protein>
<accession>A0ACC1HVU5</accession>
<gene>
    <name evidence="1" type="ORF">EV182_001140</name>
</gene>
<evidence type="ECO:0000313" key="1">
    <source>
        <dbReference type="EMBL" id="KAJ1679878.1"/>
    </source>
</evidence>
<comment type="caution">
    <text evidence="1">The sequence shown here is derived from an EMBL/GenBank/DDBJ whole genome shotgun (WGS) entry which is preliminary data.</text>
</comment>
<sequence>MFSAIRYLGLYMVSVIIASCIFPGMLAIAALPASIPFGFDLNNPNPQCRATLEQIDRHMPNLQSCVSSGMLFTANIGTVCSKNCQQPIVQASANITASCADALTSGDAKRYGVYRSWSNPALVDWACSKDPVSGSNCFDTLFTASTTWQLNKQGLDRSICSPCIKKWLSLAKDAPDNTPVLYYGDVQDYAGLYRGLASICTCSK</sequence>
<dbReference type="Proteomes" id="UP001145114">
    <property type="component" value="Unassembled WGS sequence"/>
</dbReference>
<dbReference type="EMBL" id="JAMZIH010000135">
    <property type="protein sequence ID" value="KAJ1679878.1"/>
    <property type="molecule type" value="Genomic_DNA"/>
</dbReference>
<keyword evidence="2" id="KW-1185">Reference proteome</keyword>